<accession>A0ACA9QKZ7</accession>
<evidence type="ECO:0000313" key="2">
    <source>
        <dbReference type="Proteomes" id="UP000789702"/>
    </source>
</evidence>
<dbReference type="EMBL" id="CAJVPU010049341">
    <property type="protein sequence ID" value="CAG8757260.1"/>
    <property type="molecule type" value="Genomic_DNA"/>
</dbReference>
<feature type="non-terminal residue" evidence="1">
    <location>
        <position position="1"/>
    </location>
</feature>
<organism evidence="1 2">
    <name type="scientific">Dentiscutata heterogama</name>
    <dbReference type="NCBI Taxonomy" id="1316150"/>
    <lineage>
        <taxon>Eukaryota</taxon>
        <taxon>Fungi</taxon>
        <taxon>Fungi incertae sedis</taxon>
        <taxon>Mucoromycota</taxon>
        <taxon>Glomeromycotina</taxon>
        <taxon>Glomeromycetes</taxon>
        <taxon>Diversisporales</taxon>
        <taxon>Gigasporaceae</taxon>
        <taxon>Dentiscutata</taxon>
    </lineage>
</organism>
<proteinExistence type="predicted"/>
<reference evidence="1" key="1">
    <citation type="submission" date="2021-06" db="EMBL/GenBank/DDBJ databases">
        <authorList>
            <person name="Kallberg Y."/>
            <person name="Tangrot J."/>
            <person name="Rosling A."/>
        </authorList>
    </citation>
    <scope>NUCLEOTIDE SEQUENCE</scope>
    <source>
        <strain evidence="1">IL203A</strain>
    </source>
</reference>
<protein>
    <submittedName>
        <fullName evidence="1">10610_t:CDS:1</fullName>
    </submittedName>
</protein>
<keyword evidence="2" id="KW-1185">Reference proteome</keyword>
<feature type="non-terminal residue" evidence="1">
    <location>
        <position position="104"/>
    </location>
</feature>
<dbReference type="Proteomes" id="UP000789702">
    <property type="component" value="Unassembled WGS sequence"/>
</dbReference>
<evidence type="ECO:0000313" key="1">
    <source>
        <dbReference type="EMBL" id="CAG8757260.1"/>
    </source>
</evidence>
<gene>
    <name evidence="1" type="ORF">DHETER_LOCUS15036</name>
</gene>
<name>A0ACA9QKZ7_9GLOM</name>
<comment type="caution">
    <text evidence="1">The sequence shown here is derived from an EMBL/GenBank/DDBJ whole genome shotgun (WGS) entry which is preliminary data.</text>
</comment>
<sequence>LTIDNNKRKQPIYESEIYNKHSSDKNLENTNATTKTNRPFNDNKKIKRNEDRQKKNSKTDIQRNKKPLDKDTRTRFYNINRIKNNISKLQELIDTGLRKNLDII</sequence>